<dbReference type="Proteomes" id="UP000248326">
    <property type="component" value="Unassembled WGS sequence"/>
</dbReference>
<organism evidence="1 2">
    <name type="scientific">Deinococcus yavapaiensis KR-236</name>
    <dbReference type="NCBI Taxonomy" id="694435"/>
    <lineage>
        <taxon>Bacteria</taxon>
        <taxon>Thermotogati</taxon>
        <taxon>Deinococcota</taxon>
        <taxon>Deinococci</taxon>
        <taxon>Deinococcales</taxon>
        <taxon>Deinococcaceae</taxon>
        <taxon>Deinococcus</taxon>
    </lineage>
</organism>
<dbReference type="EMBL" id="QJSX01000011">
    <property type="protein sequence ID" value="PYE52984.1"/>
    <property type="molecule type" value="Genomic_DNA"/>
</dbReference>
<comment type="caution">
    <text evidence="1">The sequence shown here is derived from an EMBL/GenBank/DDBJ whole genome shotgun (WGS) entry which is preliminary data.</text>
</comment>
<protein>
    <submittedName>
        <fullName evidence="1">Uncharacterized protein</fullName>
    </submittedName>
</protein>
<keyword evidence="2" id="KW-1185">Reference proteome</keyword>
<name>A0A318SG23_9DEIO</name>
<evidence type="ECO:0000313" key="1">
    <source>
        <dbReference type="EMBL" id="PYE52984.1"/>
    </source>
</evidence>
<gene>
    <name evidence="1" type="ORF">DES52_111157</name>
</gene>
<evidence type="ECO:0000313" key="2">
    <source>
        <dbReference type="Proteomes" id="UP000248326"/>
    </source>
</evidence>
<sequence>MLALELYVRHGRRLLDARHPDVVALSELLRALPVHPLEERDVSFRNPT</sequence>
<accession>A0A318SG23</accession>
<reference evidence="1 2" key="1">
    <citation type="submission" date="2018-06" db="EMBL/GenBank/DDBJ databases">
        <title>Genomic Encyclopedia of Type Strains, Phase IV (KMG-IV): sequencing the most valuable type-strain genomes for metagenomic binning, comparative biology and taxonomic classification.</title>
        <authorList>
            <person name="Goeker M."/>
        </authorList>
    </citation>
    <scope>NUCLEOTIDE SEQUENCE [LARGE SCALE GENOMIC DNA]</scope>
    <source>
        <strain evidence="1 2">DSM 18048</strain>
    </source>
</reference>
<proteinExistence type="predicted"/>
<dbReference type="AlphaFoldDB" id="A0A318SG23"/>